<dbReference type="AlphaFoldDB" id="A0A4Q7RQX2"/>
<accession>A0A4Q7RQX2</accession>
<dbReference type="RefSeq" id="WP_130392808.1">
    <property type="nucleotide sequence ID" value="NZ_SGXM01000006.1"/>
</dbReference>
<reference evidence="3 4" key="1">
    <citation type="journal article" date="2015" name="Stand. Genomic Sci.">
        <title>Genomic Encyclopedia of Bacterial and Archaeal Type Strains, Phase III: the genomes of soil and plant-associated and newly described type strains.</title>
        <authorList>
            <person name="Whitman W.B."/>
            <person name="Woyke T."/>
            <person name="Klenk H.P."/>
            <person name="Zhou Y."/>
            <person name="Lilburn T.G."/>
            <person name="Beck B.J."/>
            <person name="De Vos P."/>
            <person name="Vandamme P."/>
            <person name="Eisen J.A."/>
            <person name="Garrity G."/>
            <person name="Hugenholtz P."/>
            <person name="Kyrpides N.C."/>
        </authorList>
    </citation>
    <scope>NUCLEOTIDE SEQUENCE [LARGE SCALE GENOMIC DNA]</scope>
    <source>
        <strain evidence="3 4">ASC-9842</strain>
    </source>
</reference>
<comment type="caution">
    <text evidence="3">The sequence shown here is derived from an EMBL/GenBank/DDBJ whole genome shotgun (WGS) entry which is preliminary data.</text>
</comment>
<dbReference type="OrthoDB" id="8965937at2"/>
<gene>
    <name evidence="3" type="ORF">EV147_3843</name>
</gene>
<keyword evidence="2" id="KW-0732">Signal</keyword>
<sequence>MKRFTTILLTCLAASAAHADGVKTVTQQLLEKDAQLALQKLDQDLAKGNPAPTSVAAALASAEQRAHEAPKTIALYGVDGRAAGLPMALRSYVKWGDQVYAAKVGGSVRGYKVVSISESGTKLVRGKQTINAAKVDEDAVILAGEQAGSEMRSSSKPAGPLPVPGATTGVSPFPPAMPLPLPLPVAPAAPAQPAQVGALPAAVSTAKG</sequence>
<evidence type="ECO:0008006" key="5">
    <source>
        <dbReference type="Google" id="ProtNLM"/>
    </source>
</evidence>
<feature type="region of interest" description="Disordered" evidence="1">
    <location>
        <begin position="147"/>
        <end position="177"/>
    </location>
</feature>
<feature type="chain" id="PRO_5020514998" description="Type IV pilus biogenesis protein PilP" evidence="2">
    <location>
        <begin position="20"/>
        <end position="208"/>
    </location>
</feature>
<evidence type="ECO:0000256" key="1">
    <source>
        <dbReference type="SAM" id="MobiDB-lite"/>
    </source>
</evidence>
<evidence type="ECO:0000313" key="4">
    <source>
        <dbReference type="Proteomes" id="UP000291078"/>
    </source>
</evidence>
<evidence type="ECO:0000313" key="3">
    <source>
        <dbReference type="EMBL" id="RZT35407.1"/>
    </source>
</evidence>
<dbReference type="EMBL" id="SGXM01000006">
    <property type="protein sequence ID" value="RZT35407.1"/>
    <property type="molecule type" value="Genomic_DNA"/>
</dbReference>
<organism evidence="3 4">
    <name type="scientific">Cupriavidus agavae</name>
    <dbReference type="NCBI Taxonomy" id="1001822"/>
    <lineage>
        <taxon>Bacteria</taxon>
        <taxon>Pseudomonadati</taxon>
        <taxon>Pseudomonadota</taxon>
        <taxon>Betaproteobacteria</taxon>
        <taxon>Burkholderiales</taxon>
        <taxon>Burkholderiaceae</taxon>
        <taxon>Cupriavidus</taxon>
    </lineage>
</organism>
<proteinExistence type="predicted"/>
<name>A0A4Q7RQX2_9BURK</name>
<protein>
    <recommendedName>
        <fullName evidence="5">Type IV pilus biogenesis protein PilP</fullName>
    </recommendedName>
</protein>
<keyword evidence="4" id="KW-1185">Reference proteome</keyword>
<dbReference type="Proteomes" id="UP000291078">
    <property type="component" value="Unassembled WGS sequence"/>
</dbReference>
<feature type="signal peptide" evidence="2">
    <location>
        <begin position="1"/>
        <end position="19"/>
    </location>
</feature>
<evidence type="ECO:0000256" key="2">
    <source>
        <dbReference type="SAM" id="SignalP"/>
    </source>
</evidence>